<dbReference type="Proteomes" id="UP000198790">
    <property type="component" value="Unassembled WGS sequence"/>
</dbReference>
<sequence>MSIIYTRLGEVALRHDFYRDGLAKDILLWPTDETAHLMKNGKILFRKTPGGIVLLYRAEEDEVTPLTPLQLPQSFFFFFKPENAAAFLQITDLDDGLEQFQADKVPFFQNTPANASPASDAPEELTYQLLDGRRGKSFSFELSLNPVPSSVRIKVRNAAGDVISPGKDIAGNPLPDGFEVNPDDHGVFRFLFDFSGKKEGVYTFTLRNSADTEDLWSKNYWLGNSPSSQPLGLLELRYQAAPNHLYGPKEYYQLSFIRKESRWTYYVVNGNNKVDLISSALQIQDQGNEGSVPYGAYAFDQIGASPNVDIKINNLETVVFRSQDKIPYFEIPKLNFQLRKTPENQVLIPNLPNPSRSAPTKLSGGEANSEIYVFI</sequence>
<protein>
    <submittedName>
        <fullName evidence="1">Uncharacterized protein</fullName>
    </submittedName>
</protein>
<organism evidence="1 2">
    <name type="scientific">Algoriphagus aquimarinus</name>
    <dbReference type="NCBI Taxonomy" id="237018"/>
    <lineage>
        <taxon>Bacteria</taxon>
        <taxon>Pseudomonadati</taxon>
        <taxon>Bacteroidota</taxon>
        <taxon>Cytophagia</taxon>
        <taxon>Cytophagales</taxon>
        <taxon>Cyclobacteriaceae</taxon>
        <taxon>Algoriphagus</taxon>
    </lineage>
</organism>
<reference evidence="1 2" key="1">
    <citation type="submission" date="2016-10" db="EMBL/GenBank/DDBJ databases">
        <authorList>
            <person name="de Groot N.N."/>
        </authorList>
    </citation>
    <scope>NUCLEOTIDE SEQUENCE [LARGE SCALE GENOMIC DNA]</scope>
    <source>
        <strain evidence="1 2">DSM 23399</strain>
    </source>
</reference>
<dbReference type="STRING" id="237018.SAMN04489723_101165"/>
<proteinExistence type="predicted"/>
<accession>A0A1I0VF58</accession>
<dbReference type="OrthoDB" id="1494671at2"/>
<dbReference type="RefSeq" id="WP_092894272.1">
    <property type="nucleotide sequence ID" value="NZ_FOKK01000001.1"/>
</dbReference>
<evidence type="ECO:0000313" key="2">
    <source>
        <dbReference type="Proteomes" id="UP000198790"/>
    </source>
</evidence>
<evidence type="ECO:0000313" key="1">
    <source>
        <dbReference type="EMBL" id="SFA75005.1"/>
    </source>
</evidence>
<name>A0A1I0VF58_9BACT</name>
<keyword evidence="2" id="KW-1185">Reference proteome</keyword>
<dbReference type="EMBL" id="FOKK01000001">
    <property type="protein sequence ID" value="SFA75005.1"/>
    <property type="molecule type" value="Genomic_DNA"/>
</dbReference>
<gene>
    <name evidence="1" type="ORF">SAMN04489723_101165</name>
</gene>
<dbReference type="AlphaFoldDB" id="A0A1I0VF58"/>